<keyword evidence="2 14" id="KW-0808">Transferase</keyword>
<dbReference type="SUPFAM" id="SSF54211">
    <property type="entry name" value="Ribosomal protein S5 domain 2-like"/>
    <property type="match status" value="1"/>
</dbReference>
<dbReference type="GO" id="GO:0006012">
    <property type="term" value="P:galactose metabolic process"/>
    <property type="evidence" value="ECO:0007669"/>
    <property type="project" value="UniProtKB-UniRule"/>
</dbReference>
<dbReference type="EMBL" id="JAPDDP010000036">
    <property type="protein sequence ID" value="MDA0182490.1"/>
    <property type="molecule type" value="Genomic_DNA"/>
</dbReference>
<dbReference type="InterPro" id="IPR014721">
    <property type="entry name" value="Ribsml_uS5_D2-typ_fold_subgr"/>
</dbReference>
<dbReference type="InterPro" id="IPR006206">
    <property type="entry name" value="Mevalonate/galactokinase"/>
</dbReference>
<dbReference type="InterPro" id="IPR006204">
    <property type="entry name" value="GHMP_kinase_N_dom"/>
</dbReference>
<dbReference type="PANTHER" id="PTHR10457:SF7">
    <property type="entry name" value="GALACTOKINASE-RELATED"/>
    <property type="match status" value="1"/>
</dbReference>
<keyword evidence="4" id="KW-0547">Nucleotide-binding</keyword>
<keyword evidence="8" id="KW-0299">Galactose metabolism</keyword>
<dbReference type="InterPro" id="IPR019539">
    <property type="entry name" value="GalKase_N"/>
</dbReference>
<evidence type="ECO:0000256" key="6">
    <source>
        <dbReference type="ARBA" id="ARBA00022840"/>
    </source>
</evidence>
<dbReference type="RefSeq" id="WP_270026858.1">
    <property type="nucleotide sequence ID" value="NZ_JAPDDP010000036.1"/>
</dbReference>
<dbReference type="GO" id="GO:0005829">
    <property type="term" value="C:cytosol"/>
    <property type="evidence" value="ECO:0007669"/>
    <property type="project" value="TreeGrafter"/>
</dbReference>
<dbReference type="GO" id="GO:0005524">
    <property type="term" value="F:ATP binding"/>
    <property type="evidence" value="ECO:0007669"/>
    <property type="project" value="UniProtKB-UniRule"/>
</dbReference>
<dbReference type="Pfam" id="PF00288">
    <property type="entry name" value="GHMP_kinases_N"/>
    <property type="match status" value="1"/>
</dbReference>
<comment type="caution">
    <text evidence="14">The sequence shown here is derived from an EMBL/GenBank/DDBJ whole genome shotgun (WGS) entry which is preliminary data.</text>
</comment>
<dbReference type="PANTHER" id="PTHR10457">
    <property type="entry name" value="MEVALONATE KINASE/GALACTOKINASE"/>
    <property type="match status" value="1"/>
</dbReference>
<evidence type="ECO:0000256" key="8">
    <source>
        <dbReference type="ARBA" id="ARBA00023144"/>
    </source>
</evidence>
<dbReference type="AlphaFoldDB" id="A0A9X3NCS5"/>
<keyword evidence="15" id="KW-1185">Reference proteome</keyword>
<evidence type="ECO:0000256" key="9">
    <source>
        <dbReference type="ARBA" id="ARBA00023277"/>
    </source>
</evidence>
<evidence type="ECO:0000256" key="5">
    <source>
        <dbReference type="ARBA" id="ARBA00022777"/>
    </source>
</evidence>
<evidence type="ECO:0000256" key="3">
    <source>
        <dbReference type="ARBA" id="ARBA00022723"/>
    </source>
</evidence>
<feature type="domain" description="Galactokinase N-terminal" evidence="13">
    <location>
        <begin position="7"/>
        <end position="44"/>
    </location>
</feature>
<evidence type="ECO:0000256" key="4">
    <source>
        <dbReference type="ARBA" id="ARBA00022741"/>
    </source>
</evidence>
<dbReference type="InterPro" id="IPR013750">
    <property type="entry name" value="GHMP_kinase_C_dom"/>
</dbReference>
<dbReference type="GO" id="GO:0046872">
    <property type="term" value="F:metal ion binding"/>
    <property type="evidence" value="ECO:0007669"/>
    <property type="project" value="UniProtKB-KW"/>
</dbReference>
<dbReference type="Proteomes" id="UP001147653">
    <property type="component" value="Unassembled WGS sequence"/>
</dbReference>
<comment type="similarity">
    <text evidence="1">Belongs to the GHMP kinase family. GalK subfamily.</text>
</comment>
<keyword evidence="6" id="KW-0067">ATP-binding</keyword>
<dbReference type="PROSITE" id="PS00627">
    <property type="entry name" value="GHMP_KINASES_ATP"/>
    <property type="match status" value="1"/>
</dbReference>
<gene>
    <name evidence="14" type="primary">galK</name>
    <name evidence="14" type="ORF">OJ997_19430</name>
</gene>
<dbReference type="InterPro" id="IPR019741">
    <property type="entry name" value="Galactokinase_CS"/>
</dbReference>
<dbReference type="Gene3D" id="3.30.70.890">
    <property type="entry name" value="GHMP kinase, C-terminal domain"/>
    <property type="match status" value="1"/>
</dbReference>
<dbReference type="InterPro" id="IPR020568">
    <property type="entry name" value="Ribosomal_Su5_D2-typ_SF"/>
</dbReference>
<dbReference type="SUPFAM" id="SSF55060">
    <property type="entry name" value="GHMP Kinase, C-terminal domain"/>
    <property type="match status" value="1"/>
</dbReference>
<evidence type="ECO:0000313" key="14">
    <source>
        <dbReference type="EMBL" id="MDA0182490.1"/>
    </source>
</evidence>
<evidence type="ECO:0000256" key="1">
    <source>
        <dbReference type="ARBA" id="ARBA00006566"/>
    </source>
</evidence>
<evidence type="ECO:0000256" key="2">
    <source>
        <dbReference type="ARBA" id="ARBA00022679"/>
    </source>
</evidence>
<dbReference type="Pfam" id="PF08544">
    <property type="entry name" value="GHMP_kinases_C"/>
    <property type="match status" value="1"/>
</dbReference>
<dbReference type="PIRSF" id="PIRSF000530">
    <property type="entry name" value="Galactokinase"/>
    <property type="match status" value="1"/>
</dbReference>
<evidence type="ECO:0000256" key="7">
    <source>
        <dbReference type="ARBA" id="ARBA00022842"/>
    </source>
</evidence>
<proteinExistence type="inferred from homology"/>
<dbReference type="EC" id="2.7.1.6" evidence="10"/>
<sequence>MSALAERIVAFGPGRVNLIGEHTDYNDGLAMPFAIERGVTVTAEPARRFTVDALDLEERDEFDEPERGEGWRAFPRGMVAELRAAGFDVAPAHLTITGDVPQGSGLSSSAALEAALALALLGRVPEDLKALAQLCSRVENDWVGAETGLLDQLASLCSQEHHVLRIDFRSLDVDPYPLDLGDWQLVTVDSGATHSIAASGYNQRRAECRAACEALGISTLRDAQVGHLDGVLERRVRHVVSENARVEATANALDAGDLEQVARLLDESHASLRDDYEASVPEVEATVERLKAAGAAGARMVGGGFGGSVLALLPGGVARPAGAFVVAPHAAARLL</sequence>
<feature type="domain" description="GHMP kinase N-terminal" evidence="11">
    <location>
        <begin position="79"/>
        <end position="158"/>
    </location>
</feature>
<evidence type="ECO:0000259" key="13">
    <source>
        <dbReference type="Pfam" id="PF10509"/>
    </source>
</evidence>
<keyword evidence="7" id="KW-0460">Magnesium</keyword>
<reference evidence="14" key="1">
    <citation type="submission" date="2022-10" db="EMBL/GenBank/DDBJ databases">
        <title>The WGS of Solirubrobacter phytolaccae KCTC 29190.</title>
        <authorList>
            <person name="Jiang Z."/>
        </authorList>
    </citation>
    <scope>NUCLEOTIDE SEQUENCE</scope>
    <source>
        <strain evidence="14">KCTC 29190</strain>
    </source>
</reference>
<keyword evidence="9" id="KW-0119">Carbohydrate metabolism</keyword>
<dbReference type="Gene3D" id="3.30.230.10">
    <property type="match status" value="1"/>
</dbReference>
<organism evidence="14 15">
    <name type="scientific">Solirubrobacter phytolaccae</name>
    <dbReference type="NCBI Taxonomy" id="1404360"/>
    <lineage>
        <taxon>Bacteria</taxon>
        <taxon>Bacillati</taxon>
        <taxon>Actinomycetota</taxon>
        <taxon>Thermoleophilia</taxon>
        <taxon>Solirubrobacterales</taxon>
        <taxon>Solirubrobacteraceae</taxon>
        <taxon>Solirubrobacter</taxon>
    </lineage>
</organism>
<dbReference type="FunFam" id="3.30.70.890:FF:000001">
    <property type="entry name" value="Galactokinase"/>
    <property type="match status" value="1"/>
</dbReference>
<evidence type="ECO:0000259" key="11">
    <source>
        <dbReference type="Pfam" id="PF00288"/>
    </source>
</evidence>
<evidence type="ECO:0000256" key="10">
    <source>
        <dbReference type="NCBIfam" id="TIGR00131"/>
    </source>
</evidence>
<dbReference type="PROSITE" id="PS00106">
    <property type="entry name" value="GALACTOKINASE"/>
    <property type="match status" value="1"/>
</dbReference>
<accession>A0A9X3NCS5</accession>
<keyword evidence="3" id="KW-0479">Metal-binding</keyword>
<dbReference type="Pfam" id="PF10509">
    <property type="entry name" value="GalKase_gal_bdg"/>
    <property type="match status" value="1"/>
</dbReference>
<feature type="domain" description="GHMP kinase C-terminal" evidence="12">
    <location>
        <begin position="252"/>
        <end position="313"/>
    </location>
</feature>
<name>A0A9X3NCS5_9ACTN</name>
<keyword evidence="5" id="KW-0418">Kinase</keyword>
<dbReference type="InterPro" id="IPR036554">
    <property type="entry name" value="GHMP_kinase_C_sf"/>
</dbReference>
<dbReference type="PRINTS" id="PR00473">
    <property type="entry name" value="GALCTOKINASE"/>
</dbReference>
<dbReference type="NCBIfam" id="TIGR00131">
    <property type="entry name" value="gal_kin"/>
    <property type="match status" value="1"/>
</dbReference>
<dbReference type="PRINTS" id="PR00959">
    <property type="entry name" value="MEVGALKINASE"/>
</dbReference>
<dbReference type="InterPro" id="IPR000705">
    <property type="entry name" value="Galactokinase"/>
</dbReference>
<evidence type="ECO:0000313" key="15">
    <source>
        <dbReference type="Proteomes" id="UP001147653"/>
    </source>
</evidence>
<protein>
    <recommendedName>
        <fullName evidence="10">Galactokinase</fullName>
        <ecNumber evidence="10">2.7.1.6</ecNumber>
    </recommendedName>
</protein>
<evidence type="ECO:0000259" key="12">
    <source>
        <dbReference type="Pfam" id="PF08544"/>
    </source>
</evidence>
<dbReference type="GO" id="GO:0004335">
    <property type="term" value="F:galactokinase activity"/>
    <property type="evidence" value="ECO:0007669"/>
    <property type="project" value="UniProtKB-UniRule"/>
</dbReference>
<dbReference type="InterPro" id="IPR006203">
    <property type="entry name" value="GHMP_knse_ATP-bd_CS"/>
</dbReference>